<evidence type="ECO:0000256" key="7">
    <source>
        <dbReference type="SAM" id="Phobius"/>
    </source>
</evidence>
<feature type="transmembrane region" description="Helical" evidence="7">
    <location>
        <begin position="194"/>
        <end position="214"/>
    </location>
</feature>
<feature type="transmembrane region" description="Helical" evidence="7">
    <location>
        <begin position="97"/>
        <end position="116"/>
    </location>
</feature>
<sequence>MALWPAVLPDPHPSPERLADTTRTMQITVLSAFHFLALTFVGLRVYTRGFVTKSFGRDDIALCIAGLCAIGGWVLFLMQSFHGLGRHIETISLEDGYIFRACGYFLSIVTSNWGMCSLKTAIGFNLLRFCDSKLWRGYRIAIWGLLSIVWCYTFIYMIFALVHCKPVHKFWDLEAEGTCIPISRYVRIAMGNTVLATSTDVFLALVPIPVVWHIRLGVKIRFYLIGILSLGYFSVGLGVVKTVYQQAFTSQKDKTYYLNVPFWGFLQLQVGIIAACCVALRPLVNRLFGLSQSSGPSDSSALSPPPTVGSKPVRIVRSKTSETATGDEFELSDSKALRGDEEVGMQGTSFYSSRLDDSCSEETIITKEVSSRVADNGRNASRSTLPIAEVSVRYNSRP</sequence>
<organism evidence="9 10">
    <name type="scientific">Podospora didyma</name>
    <dbReference type="NCBI Taxonomy" id="330526"/>
    <lineage>
        <taxon>Eukaryota</taxon>
        <taxon>Fungi</taxon>
        <taxon>Dikarya</taxon>
        <taxon>Ascomycota</taxon>
        <taxon>Pezizomycotina</taxon>
        <taxon>Sordariomycetes</taxon>
        <taxon>Sordariomycetidae</taxon>
        <taxon>Sordariales</taxon>
        <taxon>Podosporaceae</taxon>
        <taxon>Podospora</taxon>
    </lineage>
</organism>
<dbReference type="GO" id="GO:0016020">
    <property type="term" value="C:membrane"/>
    <property type="evidence" value="ECO:0007669"/>
    <property type="project" value="UniProtKB-SubCell"/>
</dbReference>
<evidence type="ECO:0000313" key="10">
    <source>
        <dbReference type="Proteomes" id="UP001285441"/>
    </source>
</evidence>
<evidence type="ECO:0000256" key="2">
    <source>
        <dbReference type="ARBA" id="ARBA00022692"/>
    </source>
</evidence>
<reference evidence="9" key="2">
    <citation type="submission" date="2023-06" db="EMBL/GenBank/DDBJ databases">
        <authorList>
            <consortium name="Lawrence Berkeley National Laboratory"/>
            <person name="Haridas S."/>
            <person name="Hensen N."/>
            <person name="Bonometti L."/>
            <person name="Westerberg I."/>
            <person name="Brannstrom I.O."/>
            <person name="Guillou S."/>
            <person name="Cros-Aarteil S."/>
            <person name="Calhoun S."/>
            <person name="Kuo A."/>
            <person name="Mondo S."/>
            <person name="Pangilinan J."/>
            <person name="Riley R."/>
            <person name="LaButti K."/>
            <person name="Andreopoulos B."/>
            <person name="Lipzen A."/>
            <person name="Chen C."/>
            <person name="Yanf M."/>
            <person name="Daum C."/>
            <person name="Ng V."/>
            <person name="Clum A."/>
            <person name="Steindorff A."/>
            <person name="Ohm R."/>
            <person name="Martin F."/>
            <person name="Silar P."/>
            <person name="Natvig D."/>
            <person name="Lalanne C."/>
            <person name="Gautier V."/>
            <person name="Ament-velasquez S.L."/>
            <person name="Kruys A."/>
            <person name="Hutchinson M.I."/>
            <person name="Powell A.J."/>
            <person name="Barry K."/>
            <person name="Miller A.N."/>
            <person name="Grigoriev I.V."/>
            <person name="Debuchy R."/>
            <person name="Gladieux P."/>
            <person name="Thoren M.H."/>
            <person name="Johannesson H."/>
        </authorList>
    </citation>
    <scope>NUCLEOTIDE SEQUENCE</scope>
    <source>
        <strain evidence="9">CBS 232.78</strain>
    </source>
</reference>
<feature type="transmembrane region" description="Helical" evidence="7">
    <location>
        <begin position="260"/>
        <end position="284"/>
    </location>
</feature>
<name>A0AAE0NCI6_9PEZI</name>
<dbReference type="PANTHER" id="PTHR33048:SF167">
    <property type="entry name" value="INTEGRAL MEMBRANE PROTEIN"/>
    <property type="match status" value="1"/>
</dbReference>
<keyword evidence="3 7" id="KW-1133">Transmembrane helix</keyword>
<comment type="caution">
    <text evidence="9">The sequence shown here is derived from an EMBL/GenBank/DDBJ whole genome shotgun (WGS) entry which is preliminary data.</text>
</comment>
<feature type="transmembrane region" description="Helical" evidence="7">
    <location>
        <begin position="59"/>
        <end position="77"/>
    </location>
</feature>
<evidence type="ECO:0000313" key="9">
    <source>
        <dbReference type="EMBL" id="KAK3377639.1"/>
    </source>
</evidence>
<evidence type="ECO:0000259" key="8">
    <source>
        <dbReference type="Pfam" id="PF20684"/>
    </source>
</evidence>
<keyword evidence="4 7" id="KW-0472">Membrane</keyword>
<feature type="transmembrane region" description="Helical" evidence="7">
    <location>
        <begin position="137"/>
        <end position="162"/>
    </location>
</feature>
<dbReference type="EMBL" id="JAULSW010000006">
    <property type="protein sequence ID" value="KAK3377639.1"/>
    <property type="molecule type" value="Genomic_DNA"/>
</dbReference>
<evidence type="ECO:0000256" key="1">
    <source>
        <dbReference type="ARBA" id="ARBA00004141"/>
    </source>
</evidence>
<keyword evidence="10" id="KW-1185">Reference proteome</keyword>
<feature type="transmembrane region" description="Helical" evidence="7">
    <location>
        <begin position="27"/>
        <end position="47"/>
    </location>
</feature>
<evidence type="ECO:0000256" key="5">
    <source>
        <dbReference type="ARBA" id="ARBA00038359"/>
    </source>
</evidence>
<protein>
    <recommendedName>
        <fullName evidence="8">Rhodopsin domain-containing protein</fullName>
    </recommendedName>
</protein>
<comment type="similarity">
    <text evidence="5">Belongs to the SAT4 family.</text>
</comment>
<comment type="subcellular location">
    <subcellularLocation>
        <location evidence="1">Membrane</location>
        <topology evidence="1">Multi-pass membrane protein</topology>
    </subcellularLocation>
</comment>
<dbReference type="PANTHER" id="PTHR33048">
    <property type="entry name" value="PTH11-LIKE INTEGRAL MEMBRANE PROTEIN (AFU_ORTHOLOGUE AFUA_5G11245)"/>
    <property type="match status" value="1"/>
</dbReference>
<feature type="domain" description="Rhodopsin" evidence="8">
    <location>
        <begin position="43"/>
        <end position="286"/>
    </location>
</feature>
<evidence type="ECO:0000256" key="4">
    <source>
        <dbReference type="ARBA" id="ARBA00023136"/>
    </source>
</evidence>
<dbReference type="AlphaFoldDB" id="A0AAE0NCI6"/>
<gene>
    <name evidence="9" type="ORF">B0H63DRAFT_397785</name>
</gene>
<feature type="transmembrane region" description="Helical" evidence="7">
    <location>
        <begin position="221"/>
        <end position="240"/>
    </location>
</feature>
<dbReference type="InterPro" id="IPR049326">
    <property type="entry name" value="Rhodopsin_dom_fungi"/>
</dbReference>
<proteinExistence type="inferred from homology"/>
<dbReference type="Pfam" id="PF20684">
    <property type="entry name" value="Fung_rhodopsin"/>
    <property type="match status" value="1"/>
</dbReference>
<accession>A0AAE0NCI6</accession>
<feature type="region of interest" description="Disordered" evidence="6">
    <location>
        <begin position="372"/>
        <end position="398"/>
    </location>
</feature>
<reference evidence="9" key="1">
    <citation type="journal article" date="2023" name="Mol. Phylogenet. Evol.">
        <title>Genome-scale phylogeny and comparative genomics of the fungal order Sordariales.</title>
        <authorList>
            <person name="Hensen N."/>
            <person name="Bonometti L."/>
            <person name="Westerberg I."/>
            <person name="Brannstrom I.O."/>
            <person name="Guillou S."/>
            <person name="Cros-Aarteil S."/>
            <person name="Calhoun S."/>
            <person name="Haridas S."/>
            <person name="Kuo A."/>
            <person name="Mondo S."/>
            <person name="Pangilinan J."/>
            <person name="Riley R."/>
            <person name="LaButti K."/>
            <person name="Andreopoulos B."/>
            <person name="Lipzen A."/>
            <person name="Chen C."/>
            <person name="Yan M."/>
            <person name="Daum C."/>
            <person name="Ng V."/>
            <person name="Clum A."/>
            <person name="Steindorff A."/>
            <person name="Ohm R.A."/>
            <person name="Martin F."/>
            <person name="Silar P."/>
            <person name="Natvig D.O."/>
            <person name="Lalanne C."/>
            <person name="Gautier V."/>
            <person name="Ament-Velasquez S.L."/>
            <person name="Kruys A."/>
            <person name="Hutchinson M.I."/>
            <person name="Powell A.J."/>
            <person name="Barry K."/>
            <person name="Miller A.N."/>
            <person name="Grigoriev I.V."/>
            <person name="Debuchy R."/>
            <person name="Gladieux P."/>
            <person name="Hiltunen Thoren M."/>
            <person name="Johannesson H."/>
        </authorList>
    </citation>
    <scope>NUCLEOTIDE SEQUENCE</scope>
    <source>
        <strain evidence="9">CBS 232.78</strain>
    </source>
</reference>
<evidence type="ECO:0000256" key="3">
    <source>
        <dbReference type="ARBA" id="ARBA00022989"/>
    </source>
</evidence>
<evidence type="ECO:0000256" key="6">
    <source>
        <dbReference type="SAM" id="MobiDB-lite"/>
    </source>
</evidence>
<dbReference type="InterPro" id="IPR052337">
    <property type="entry name" value="SAT4-like"/>
</dbReference>
<keyword evidence="2 7" id="KW-0812">Transmembrane</keyword>
<dbReference type="Proteomes" id="UP001285441">
    <property type="component" value="Unassembled WGS sequence"/>
</dbReference>